<accession>A0A0B6ZX84</accession>
<proteinExistence type="predicted"/>
<evidence type="ECO:0000313" key="2">
    <source>
        <dbReference type="EMBL" id="CEK72380.1"/>
    </source>
</evidence>
<dbReference type="AlphaFoldDB" id="A0A0B6ZX84"/>
<organism evidence="2">
    <name type="scientific">Arion vulgaris</name>
    <dbReference type="NCBI Taxonomy" id="1028688"/>
    <lineage>
        <taxon>Eukaryota</taxon>
        <taxon>Metazoa</taxon>
        <taxon>Spiralia</taxon>
        <taxon>Lophotrochozoa</taxon>
        <taxon>Mollusca</taxon>
        <taxon>Gastropoda</taxon>
        <taxon>Heterobranchia</taxon>
        <taxon>Euthyneura</taxon>
        <taxon>Panpulmonata</taxon>
        <taxon>Eupulmonata</taxon>
        <taxon>Stylommatophora</taxon>
        <taxon>Helicina</taxon>
        <taxon>Arionoidea</taxon>
        <taxon>Arionidae</taxon>
        <taxon>Arion</taxon>
    </lineage>
</organism>
<evidence type="ECO:0000256" key="1">
    <source>
        <dbReference type="SAM" id="MobiDB-lite"/>
    </source>
</evidence>
<feature type="compositionally biased region" description="Polar residues" evidence="1">
    <location>
        <begin position="38"/>
        <end position="51"/>
    </location>
</feature>
<name>A0A0B6ZX84_9EUPU</name>
<feature type="non-terminal residue" evidence="2">
    <location>
        <position position="57"/>
    </location>
</feature>
<feature type="region of interest" description="Disordered" evidence="1">
    <location>
        <begin position="24"/>
        <end position="57"/>
    </location>
</feature>
<gene>
    <name evidence="2" type="primary">ORF82165</name>
</gene>
<reference evidence="2" key="1">
    <citation type="submission" date="2014-12" db="EMBL/GenBank/DDBJ databases">
        <title>Insight into the proteome of Arion vulgaris.</title>
        <authorList>
            <person name="Aradska J."/>
            <person name="Bulat T."/>
            <person name="Smidak R."/>
            <person name="Sarate P."/>
            <person name="Gangsoo J."/>
            <person name="Sialana F."/>
            <person name="Bilban M."/>
            <person name="Lubec G."/>
        </authorList>
    </citation>
    <scope>NUCLEOTIDE SEQUENCE</scope>
    <source>
        <tissue evidence="2">Skin</tissue>
    </source>
</reference>
<sequence length="57" mass="6412">MLYYRCHGTLDILVRARPLLQLPSQSSTAHHTHEKSISIPSRSTAKTTLSGIHQLCR</sequence>
<dbReference type="EMBL" id="HACG01025515">
    <property type="protein sequence ID" value="CEK72380.1"/>
    <property type="molecule type" value="Transcribed_RNA"/>
</dbReference>
<protein>
    <submittedName>
        <fullName evidence="2">Uncharacterized protein</fullName>
    </submittedName>
</protein>